<reference evidence="2" key="1">
    <citation type="journal article" date="2020" name="Nat. Commun.">
        <title>Large-scale genome sequencing of mycorrhizal fungi provides insights into the early evolution of symbiotic traits.</title>
        <authorList>
            <person name="Miyauchi S."/>
            <person name="Kiss E."/>
            <person name="Kuo A."/>
            <person name="Drula E."/>
            <person name="Kohler A."/>
            <person name="Sanchez-Garcia M."/>
            <person name="Morin E."/>
            <person name="Andreopoulos B."/>
            <person name="Barry K.W."/>
            <person name="Bonito G."/>
            <person name="Buee M."/>
            <person name="Carver A."/>
            <person name="Chen C."/>
            <person name="Cichocki N."/>
            <person name="Clum A."/>
            <person name="Culley D."/>
            <person name="Crous P.W."/>
            <person name="Fauchery L."/>
            <person name="Girlanda M."/>
            <person name="Hayes R.D."/>
            <person name="Keri Z."/>
            <person name="LaButti K."/>
            <person name="Lipzen A."/>
            <person name="Lombard V."/>
            <person name="Magnuson J."/>
            <person name="Maillard F."/>
            <person name="Murat C."/>
            <person name="Nolan M."/>
            <person name="Ohm R.A."/>
            <person name="Pangilinan J."/>
            <person name="Pereira M.F."/>
            <person name="Perotto S."/>
            <person name="Peter M."/>
            <person name="Pfister S."/>
            <person name="Riley R."/>
            <person name="Sitrit Y."/>
            <person name="Stielow J.B."/>
            <person name="Szollosi G."/>
            <person name="Zifcakova L."/>
            <person name="Stursova M."/>
            <person name="Spatafora J.W."/>
            <person name="Tedersoo L."/>
            <person name="Vaario L.M."/>
            <person name="Yamada A."/>
            <person name="Yan M."/>
            <person name="Wang P."/>
            <person name="Xu J."/>
            <person name="Bruns T."/>
            <person name="Baldrian P."/>
            <person name="Vilgalys R."/>
            <person name="Dunand C."/>
            <person name="Henrissat B."/>
            <person name="Grigoriev I.V."/>
            <person name="Hibbett D."/>
            <person name="Nagy L.G."/>
            <person name="Martin F.M."/>
        </authorList>
    </citation>
    <scope>NUCLEOTIDE SEQUENCE</scope>
    <source>
        <strain evidence="2">UP504</strain>
    </source>
</reference>
<keyword evidence="3" id="KW-1185">Reference proteome</keyword>
<feature type="compositionally biased region" description="Polar residues" evidence="1">
    <location>
        <begin position="161"/>
        <end position="170"/>
    </location>
</feature>
<protein>
    <submittedName>
        <fullName evidence="2">Uncharacterized protein</fullName>
    </submittedName>
</protein>
<accession>A0A9P6API0</accession>
<gene>
    <name evidence="2" type="ORF">BS47DRAFT_1365516</name>
</gene>
<comment type="caution">
    <text evidence="2">The sequence shown here is derived from an EMBL/GenBank/DDBJ whole genome shotgun (WGS) entry which is preliminary data.</text>
</comment>
<feature type="region of interest" description="Disordered" evidence="1">
    <location>
        <begin position="199"/>
        <end position="239"/>
    </location>
</feature>
<name>A0A9P6API0_9AGAM</name>
<proteinExistence type="predicted"/>
<feature type="region of interest" description="Disordered" evidence="1">
    <location>
        <begin position="57"/>
        <end position="170"/>
    </location>
</feature>
<organism evidence="2 3">
    <name type="scientific">Hydnum rufescens UP504</name>
    <dbReference type="NCBI Taxonomy" id="1448309"/>
    <lineage>
        <taxon>Eukaryota</taxon>
        <taxon>Fungi</taxon>
        <taxon>Dikarya</taxon>
        <taxon>Basidiomycota</taxon>
        <taxon>Agaricomycotina</taxon>
        <taxon>Agaricomycetes</taxon>
        <taxon>Cantharellales</taxon>
        <taxon>Hydnaceae</taxon>
        <taxon>Hydnum</taxon>
    </lineage>
</organism>
<feature type="compositionally biased region" description="Acidic residues" evidence="1">
    <location>
        <begin position="223"/>
        <end position="232"/>
    </location>
</feature>
<dbReference type="AlphaFoldDB" id="A0A9P6API0"/>
<evidence type="ECO:0000256" key="1">
    <source>
        <dbReference type="SAM" id="MobiDB-lite"/>
    </source>
</evidence>
<evidence type="ECO:0000313" key="3">
    <source>
        <dbReference type="Proteomes" id="UP000886523"/>
    </source>
</evidence>
<dbReference type="EMBL" id="MU129044">
    <property type="protein sequence ID" value="KAF9509055.1"/>
    <property type="molecule type" value="Genomic_DNA"/>
</dbReference>
<sequence>MRYAPYRIGKNEKKNKVYIITGISEGHAWGGYNSVAWGPYPQLIIYNQYSTSTIRAPTGKRLIEPKTLSKRSGGGDRKEREKKKREIERGSILKLQENGNGEVDADDDDDDDDGGDGESAETTGNPEAQEGRREGREMIGGNAKNGWIGGTSDKAREGKSDTQNMKDGSKSSIQACAHGERDQLMGALRIEGEDVEELGHEEMGEVGSSEEDEAENGERERDGEDDQEEVDGGVEVWIV</sequence>
<dbReference type="Proteomes" id="UP000886523">
    <property type="component" value="Unassembled WGS sequence"/>
</dbReference>
<feature type="compositionally biased region" description="Basic and acidic residues" evidence="1">
    <location>
        <begin position="73"/>
        <end position="91"/>
    </location>
</feature>
<feature type="compositionally biased region" description="Acidic residues" evidence="1">
    <location>
        <begin position="103"/>
        <end position="119"/>
    </location>
</feature>
<evidence type="ECO:0000313" key="2">
    <source>
        <dbReference type="EMBL" id="KAF9509055.1"/>
    </source>
</evidence>